<evidence type="ECO:0000256" key="1">
    <source>
        <dbReference type="ARBA" id="ARBA00022737"/>
    </source>
</evidence>
<keyword evidence="1" id="KW-0677">Repeat</keyword>
<dbReference type="OrthoDB" id="3637364at2759"/>
<accession>A0A2S6CG34</accession>
<dbReference type="InterPro" id="IPR056884">
    <property type="entry name" value="NPHP3-like_N"/>
</dbReference>
<dbReference type="Pfam" id="PF22939">
    <property type="entry name" value="WHD_GPIID"/>
    <property type="match status" value="1"/>
</dbReference>
<reference evidence="6" key="1">
    <citation type="journal article" date="2017" name="bioRxiv">
        <title>Conservation of a gene cluster reveals novel cercosporin biosynthetic mechanisms and extends production to the genus Colletotrichum.</title>
        <authorList>
            <person name="de Jonge R."/>
            <person name="Ebert M.K."/>
            <person name="Huitt-Roehl C.R."/>
            <person name="Pal P."/>
            <person name="Suttle J.C."/>
            <person name="Spanner R.E."/>
            <person name="Neubauer J.D."/>
            <person name="Jurick W.M.II."/>
            <person name="Stott K.A."/>
            <person name="Secor G.A."/>
            <person name="Thomma B.P.H.J."/>
            <person name="Van de Peer Y."/>
            <person name="Townsend C.A."/>
            <person name="Bolton M.D."/>
        </authorList>
    </citation>
    <scope>NUCLEOTIDE SEQUENCE [LARGE SCALE GENOMIC DNA]</scope>
    <source>
        <strain evidence="6">CBS538.71</strain>
    </source>
</reference>
<dbReference type="Proteomes" id="UP000237631">
    <property type="component" value="Unassembled WGS sequence"/>
</dbReference>
<proteinExistence type="predicted"/>
<dbReference type="Gene3D" id="2.130.10.10">
    <property type="entry name" value="YVTN repeat-like/Quinoprotein amine dehydrogenase"/>
    <property type="match status" value="2"/>
</dbReference>
<feature type="domain" description="GPI inositol-deacylase winged helix" evidence="3">
    <location>
        <begin position="944"/>
        <end position="1032"/>
    </location>
</feature>
<comment type="caution">
    <text evidence="5">The sequence shown here is derived from an EMBL/GenBank/DDBJ whole genome shotgun (WGS) entry which is preliminary data.</text>
</comment>
<evidence type="ECO:0000259" key="3">
    <source>
        <dbReference type="Pfam" id="PF22939"/>
    </source>
</evidence>
<dbReference type="InterPro" id="IPR001680">
    <property type="entry name" value="WD40_rpt"/>
</dbReference>
<dbReference type="SUPFAM" id="SSF50978">
    <property type="entry name" value="WD40 repeat-like"/>
    <property type="match status" value="2"/>
</dbReference>
<feature type="domain" description="Nephrocystin 3-like N-terminal" evidence="4">
    <location>
        <begin position="310"/>
        <end position="488"/>
    </location>
</feature>
<dbReference type="SMART" id="SM00320">
    <property type="entry name" value="WD40"/>
    <property type="match status" value="7"/>
</dbReference>
<dbReference type="SUPFAM" id="SSF52540">
    <property type="entry name" value="P-loop containing nucleoside triphosphate hydrolases"/>
    <property type="match status" value="2"/>
</dbReference>
<keyword evidence="6" id="KW-1185">Reference proteome</keyword>
<dbReference type="InterPro" id="IPR015943">
    <property type="entry name" value="WD40/YVTN_repeat-like_dom_sf"/>
</dbReference>
<dbReference type="InterPro" id="IPR036322">
    <property type="entry name" value="WD40_repeat_dom_sf"/>
</dbReference>
<feature type="region of interest" description="Disordered" evidence="2">
    <location>
        <begin position="616"/>
        <end position="639"/>
    </location>
</feature>
<dbReference type="PANTHER" id="PTHR10039:SF16">
    <property type="entry name" value="GPI INOSITOL-DEACYLASE"/>
    <property type="match status" value="1"/>
</dbReference>
<protein>
    <recommendedName>
        <fullName evidence="7">NACHT domain-containing protein</fullName>
    </recommendedName>
</protein>
<evidence type="ECO:0000313" key="6">
    <source>
        <dbReference type="Proteomes" id="UP000237631"/>
    </source>
</evidence>
<organism evidence="5 6">
    <name type="scientific">Cercospora berteroae</name>
    <dbReference type="NCBI Taxonomy" id="357750"/>
    <lineage>
        <taxon>Eukaryota</taxon>
        <taxon>Fungi</taxon>
        <taxon>Dikarya</taxon>
        <taxon>Ascomycota</taxon>
        <taxon>Pezizomycotina</taxon>
        <taxon>Dothideomycetes</taxon>
        <taxon>Dothideomycetidae</taxon>
        <taxon>Mycosphaerellales</taxon>
        <taxon>Mycosphaerellaceae</taxon>
        <taxon>Cercospora</taxon>
    </lineage>
</organism>
<feature type="domain" description="Nephrocystin 3-like N-terminal" evidence="4">
    <location>
        <begin position="670"/>
        <end position="842"/>
    </location>
</feature>
<gene>
    <name evidence="5" type="ORF">CBER1_03547</name>
</gene>
<name>A0A2S6CG34_9PEZI</name>
<feature type="compositionally biased region" description="Polar residues" evidence="2">
    <location>
        <begin position="629"/>
        <end position="639"/>
    </location>
</feature>
<dbReference type="Gene3D" id="3.40.50.300">
    <property type="entry name" value="P-loop containing nucleotide triphosphate hydrolases"/>
    <property type="match status" value="1"/>
</dbReference>
<dbReference type="Pfam" id="PF24883">
    <property type="entry name" value="NPHP3_N"/>
    <property type="match status" value="2"/>
</dbReference>
<dbReference type="InterPro" id="IPR054471">
    <property type="entry name" value="GPIID_WHD"/>
</dbReference>
<evidence type="ECO:0008006" key="7">
    <source>
        <dbReference type="Google" id="ProtNLM"/>
    </source>
</evidence>
<evidence type="ECO:0000313" key="5">
    <source>
        <dbReference type="EMBL" id="PPJ58643.1"/>
    </source>
</evidence>
<dbReference type="EMBL" id="PNEN01000451">
    <property type="protein sequence ID" value="PPJ58643.1"/>
    <property type="molecule type" value="Genomic_DNA"/>
</dbReference>
<evidence type="ECO:0000259" key="4">
    <source>
        <dbReference type="Pfam" id="PF24883"/>
    </source>
</evidence>
<evidence type="ECO:0000256" key="2">
    <source>
        <dbReference type="SAM" id="MobiDB-lite"/>
    </source>
</evidence>
<dbReference type="PANTHER" id="PTHR10039">
    <property type="entry name" value="AMELOGENIN"/>
    <property type="match status" value="1"/>
</dbReference>
<sequence>MMDPVSAIGLVAAICQFVDFAAKIVHGARQVYTSDAMMAASDADSLVCASELDALSTRLNPPGLLAQSPDDEALFRLANRCRVISSELSALLRTTRAKEPDSKWHSFVSSLKSQLKKSERDDLLRRLADCRAQLNLQLIRMNSLDSKALHQQVLQSMQSNDVVFQRLLAEISNIRGNVMITSLSNQAELQLQRIFDLPDDSRKALTRGKILNLLQYETAHERFDDIITVDQDCFSWAINETARLGPMQRPQFRLPQYSQTGPSPYRELQHFGVAPSPDELMALSLDDFDDPVSAGAEDESKSFSAPVSLCNNQFCAWLRGGAGIFHVVGKPYTGKSVLMRLLCDHEATARMLNMWAEGSKLIFAKFFLCYDGSKKQRTIAGLCRSILHDILEQCPELIEKALPDLVKLVESQPWQLELKTHLRADRMEEALIHVFEIMSGSLERKVCIFIDGLDEYNDDFRDFTTLSSLLCRWTQFGGKNVKLCVASRPEPAFLQAFNQRQRIWIEQYSSADVRKLVDGKLRAATRAGGYEEDTIDRTVDAIVQRSTGNFPWAASAAVAIARAWQRDKAANSRAPGQDPRTVDQLALEQILLRHNVPSHPSMQQSAGRLRSISQAPGSTDVLESESRQRSVATQQEKSNAEQTFQLKSLLGIAAHYEDEYFAAEDARLAGTCEWINERASYRDWVDSKANGTQVLWLVGKPASGKSTLTSYIISQLQQRGASISYFFFKHADRSKAVFEACLKALAYQTALRSDQIRAEFLAVDKAQIESVDPGTGALSSQNQNERLLWRKLFVDIILRSSLEEQYWVIDGLDECENFAAAFTSLFGKSVHSIRLRILITSRETASLKTEFDNVAARMSLNTEHISAADTLKDIKLLIQARGSSIEEHSGQYLVEQILSKSRGSFLWTTLVLQELVNTYSEFEVQRVLEEVPRGMTALYQRILKTLAQADRDQTFMRAVLAWVTCAPRPLSVEELDGALLHHLGKSFPNLKARLLAVGGQLLTIDKVGRVNLVHETAREFLLDTGEPSDFSIVAKTAHAIMAAACLKCLSGPDMKVPRPRKRFTSTKTPSKRTSFSSYAVLNFSYHLRLADLTAADLILLLDTFLKTNVLSWIECIANTSSVAPLVAAAADMDHFVTKHMTTAPAHERELQSIKSWAKDLTRLSAKFADALLTNPAAIFSILPPFCPRNSCIAGSMKQERGLAVIGSPDVEWDDRLSCIDLRSRASCICFGNKFFAVGVAGPNGMIHIYRATTGQEHKVYQHREALHLIRFLYGTELLASCGNSSMRIWNVFKDQVQHVLPMPGRCLDLAYESNILYAACHKGFLASWDLSDRACRLPDQPWNADPDVHDNRPLRPPSAVSISTAHDTIAIASSGHPILLWSISDGMYYGTCGKRLPNGEVSKHNITAMVFNTDPDRPLLAASYLDGELAVLDPSEDVTLTVVRAECPKLATSPNGIFLAGAAGSGTIDVYHFETLQLIYRVTSSKQYITGLAFSRDSCRLADIRGSICNIWGPPRLRQEDITRDHSGDASCNQSPVTVAIAEPKIKISVIAGHTDDNHIFCGQSDGAVSLYSLRDGCQSATLYRHKSNVHSLHWWSRLNICLSVDASNAILGWRTARSQQGGLIAQEQISQGRLSSNKAITQLLASETNDSFILSTSDSAYLWSCDGQELSSRRHSSTTHVWIQHPTSAKHVLRIEPNSVYIHDWNDLSEIKRIPIAVGVGLQLKSARVCMLEQTPAILLELCQLDGNAGTKDVRLLDVESFKIASTDPNEPDASTIQKTQPKIEAMKRDDAVQHIAKLVFHGIGFLENGRFVFLDKQSWICSVHLKRTQPGGTFHYHRHFFVPHEWYSGTREILCALVKRNVLFARNDKVAVISGGLEYVQEVSVTVKGD</sequence>
<dbReference type="InterPro" id="IPR027417">
    <property type="entry name" value="P-loop_NTPase"/>
</dbReference>